<evidence type="ECO:0000313" key="1">
    <source>
        <dbReference type="EMBL" id="PIU71670.1"/>
    </source>
</evidence>
<sequence length="141" mass="16334">MSNWFKFTYHPYPGKDLKTGEMVEVFRPTVPIVVSYKGIPSWEIQALVDSGFDRNLFPAKLCELIGIDIKSGDMRSIQGIGNSNIDAYTHKIRIHIASHNFETEADFAYEQQSLLLGREGFFKFFKKVEFKEKEKTVEFRT</sequence>
<comment type="caution">
    <text evidence="1">The sequence shown here is derived from an EMBL/GenBank/DDBJ whole genome shotgun (WGS) entry which is preliminary data.</text>
</comment>
<dbReference type="SUPFAM" id="SSF50630">
    <property type="entry name" value="Acid proteases"/>
    <property type="match status" value="1"/>
</dbReference>
<dbReference type="AlphaFoldDB" id="A0A2M7APV8"/>
<accession>A0A2M7APV8</accession>
<name>A0A2M7APV8_9BACT</name>
<evidence type="ECO:0000313" key="2">
    <source>
        <dbReference type="Proteomes" id="UP000230972"/>
    </source>
</evidence>
<dbReference type="Proteomes" id="UP000230972">
    <property type="component" value="Unassembled WGS sequence"/>
</dbReference>
<evidence type="ECO:0008006" key="3">
    <source>
        <dbReference type="Google" id="ProtNLM"/>
    </source>
</evidence>
<organism evidence="1 2">
    <name type="scientific">Candidatus Woesebacteria bacterium CG06_land_8_20_14_3_00_39_27</name>
    <dbReference type="NCBI Taxonomy" id="1975057"/>
    <lineage>
        <taxon>Bacteria</taxon>
        <taxon>Candidatus Woeseibacteriota</taxon>
    </lineage>
</organism>
<dbReference type="EMBL" id="PEWC01000044">
    <property type="protein sequence ID" value="PIU71670.1"/>
    <property type="molecule type" value="Genomic_DNA"/>
</dbReference>
<reference evidence="2" key="1">
    <citation type="submission" date="2017-09" db="EMBL/GenBank/DDBJ databases">
        <title>Depth-based differentiation of microbial function through sediment-hosted aquifers and enrichment of novel symbionts in the deep terrestrial subsurface.</title>
        <authorList>
            <person name="Probst A.J."/>
            <person name="Ladd B."/>
            <person name="Jarett J.K."/>
            <person name="Geller-Mcgrath D.E."/>
            <person name="Sieber C.M.K."/>
            <person name="Emerson J.B."/>
            <person name="Anantharaman K."/>
            <person name="Thomas B.C."/>
            <person name="Malmstrom R."/>
            <person name="Stieglmeier M."/>
            <person name="Klingl A."/>
            <person name="Woyke T."/>
            <person name="Ryan C.M."/>
            <person name="Banfield J.F."/>
        </authorList>
    </citation>
    <scope>NUCLEOTIDE SEQUENCE [LARGE SCALE GENOMIC DNA]</scope>
</reference>
<dbReference type="Gene3D" id="2.40.70.10">
    <property type="entry name" value="Acid Proteases"/>
    <property type="match status" value="1"/>
</dbReference>
<protein>
    <recommendedName>
        <fullName evidence="3">Peptidase A2 domain-containing protein</fullName>
    </recommendedName>
</protein>
<proteinExistence type="predicted"/>
<gene>
    <name evidence="1" type="ORF">COS80_02030</name>
</gene>
<dbReference type="InterPro" id="IPR021109">
    <property type="entry name" value="Peptidase_aspartic_dom_sf"/>
</dbReference>